<proteinExistence type="inferred from homology"/>
<keyword evidence="4" id="KW-0694">RNA-binding</keyword>
<dbReference type="GO" id="GO:0120159">
    <property type="term" value="F:rRNA pseudouridine synthase activity"/>
    <property type="evidence" value="ECO:0007669"/>
    <property type="project" value="UniProtKB-ARBA"/>
</dbReference>
<dbReference type="GO" id="GO:0003723">
    <property type="term" value="F:RNA binding"/>
    <property type="evidence" value="ECO:0007669"/>
    <property type="project" value="UniProtKB-KW"/>
</dbReference>
<dbReference type="InterPro" id="IPR006225">
    <property type="entry name" value="PsdUridine_synth_RluC/D"/>
</dbReference>
<dbReference type="AlphaFoldDB" id="A0A2W5TXJ0"/>
<evidence type="ECO:0000256" key="4">
    <source>
        <dbReference type="PROSITE-ProRule" id="PRU00182"/>
    </source>
</evidence>
<dbReference type="Pfam" id="PF00849">
    <property type="entry name" value="PseudoU_synth_2"/>
    <property type="match status" value="1"/>
</dbReference>
<accession>A0A2W5TXJ0</accession>
<dbReference type="PROSITE" id="PS50889">
    <property type="entry name" value="S4"/>
    <property type="match status" value="1"/>
</dbReference>
<evidence type="ECO:0000256" key="2">
    <source>
        <dbReference type="ARBA" id="ARBA00023235"/>
    </source>
</evidence>
<dbReference type="EMBL" id="QFQP01000004">
    <property type="protein sequence ID" value="PZR16075.1"/>
    <property type="molecule type" value="Genomic_DNA"/>
</dbReference>
<dbReference type="InterPro" id="IPR006145">
    <property type="entry name" value="PsdUridine_synth_RsuA/RluA"/>
</dbReference>
<sequence>MVSVVVVVTAAEADAGLRVDSFLARERPELSRARLQALIEAGHVTLGGAALKPSLRIKGGERFELVVPDAVEATPQAEDLPITVVHQDRDLLVVDKAAGMVVHPGAGHASGTLVNALLHHVKDLGGVGGELRPGIVHRLDKDTSGLLVIAKNDVALRALQEAFKSRAVKKTYLALVQGQPPDAGTFDTLHGRHPTQRMKFTGKVKSGKRAVTHFMTVKRFSTAACVEVNLETGRTHQIRVHFAEAGFPLISDALYGTKAAQRPDVIARQALHAWKLEFEHPRTARTLQFTAPLPRDWRDAERRLSAR</sequence>
<comment type="catalytic activity">
    <reaction evidence="5">
        <text>a uridine in RNA = a pseudouridine in RNA</text>
        <dbReference type="Rhea" id="RHEA:48348"/>
        <dbReference type="Rhea" id="RHEA-COMP:12068"/>
        <dbReference type="Rhea" id="RHEA-COMP:12069"/>
        <dbReference type="ChEBI" id="CHEBI:65314"/>
        <dbReference type="ChEBI" id="CHEBI:65315"/>
    </reaction>
</comment>
<dbReference type="PROSITE" id="PS01129">
    <property type="entry name" value="PSI_RLU"/>
    <property type="match status" value="1"/>
</dbReference>
<dbReference type="SUPFAM" id="SSF55174">
    <property type="entry name" value="Alpha-L RNA-binding motif"/>
    <property type="match status" value="1"/>
</dbReference>
<organism evidence="7 8">
    <name type="scientific">Archangium gephyra</name>
    <dbReference type="NCBI Taxonomy" id="48"/>
    <lineage>
        <taxon>Bacteria</taxon>
        <taxon>Pseudomonadati</taxon>
        <taxon>Myxococcota</taxon>
        <taxon>Myxococcia</taxon>
        <taxon>Myxococcales</taxon>
        <taxon>Cystobacterineae</taxon>
        <taxon>Archangiaceae</taxon>
        <taxon>Archangium</taxon>
    </lineage>
</organism>
<dbReference type="InterPro" id="IPR050188">
    <property type="entry name" value="RluA_PseudoU_synthase"/>
</dbReference>
<name>A0A2W5TXJ0_9BACT</name>
<evidence type="ECO:0000313" key="8">
    <source>
        <dbReference type="Proteomes" id="UP000249061"/>
    </source>
</evidence>
<dbReference type="Gene3D" id="3.10.290.10">
    <property type="entry name" value="RNA-binding S4 domain"/>
    <property type="match status" value="1"/>
</dbReference>
<dbReference type="InterPro" id="IPR020103">
    <property type="entry name" value="PsdUridine_synth_cat_dom_sf"/>
</dbReference>
<dbReference type="Gene3D" id="3.30.2350.10">
    <property type="entry name" value="Pseudouridine synthase"/>
    <property type="match status" value="1"/>
</dbReference>
<reference evidence="7 8" key="1">
    <citation type="submission" date="2017-08" db="EMBL/GenBank/DDBJ databases">
        <title>Infants hospitalized years apart are colonized by the same room-sourced microbial strains.</title>
        <authorList>
            <person name="Brooks B."/>
            <person name="Olm M.R."/>
            <person name="Firek B.A."/>
            <person name="Baker R."/>
            <person name="Thomas B.C."/>
            <person name="Morowitz M.J."/>
            <person name="Banfield J.F."/>
        </authorList>
    </citation>
    <scope>NUCLEOTIDE SEQUENCE [LARGE SCALE GENOMIC DNA]</scope>
    <source>
        <strain evidence="7">S2_003_000_R2_14</strain>
    </source>
</reference>
<dbReference type="Proteomes" id="UP000249061">
    <property type="component" value="Unassembled WGS sequence"/>
</dbReference>
<dbReference type="InterPro" id="IPR002942">
    <property type="entry name" value="S4_RNA-bd"/>
</dbReference>
<dbReference type="EC" id="5.4.99.-" evidence="5"/>
<dbReference type="SUPFAM" id="SSF55120">
    <property type="entry name" value="Pseudouridine synthase"/>
    <property type="match status" value="1"/>
</dbReference>
<keyword evidence="2 5" id="KW-0413">Isomerase</keyword>
<gene>
    <name evidence="7" type="ORF">DI536_07210</name>
</gene>
<dbReference type="CDD" id="cd02869">
    <property type="entry name" value="PseudoU_synth_RluA_like"/>
    <property type="match status" value="1"/>
</dbReference>
<dbReference type="GO" id="GO:0000455">
    <property type="term" value="P:enzyme-directed rRNA pseudouridine synthesis"/>
    <property type="evidence" value="ECO:0007669"/>
    <property type="project" value="TreeGrafter"/>
</dbReference>
<evidence type="ECO:0000313" key="7">
    <source>
        <dbReference type="EMBL" id="PZR16075.1"/>
    </source>
</evidence>
<dbReference type="SMART" id="SM00363">
    <property type="entry name" value="S4"/>
    <property type="match status" value="1"/>
</dbReference>
<evidence type="ECO:0000256" key="3">
    <source>
        <dbReference type="PIRSR" id="PIRSR606225-1"/>
    </source>
</evidence>
<comment type="function">
    <text evidence="5">Responsible for synthesis of pseudouridine from uracil.</text>
</comment>
<dbReference type="PANTHER" id="PTHR21600:SF44">
    <property type="entry name" value="RIBOSOMAL LARGE SUBUNIT PSEUDOURIDINE SYNTHASE D"/>
    <property type="match status" value="1"/>
</dbReference>
<comment type="caution">
    <text evidence="7">The sequence shown here is derived from an EMBL/GenBank/DDBJ whole genome shotgun (WGS) entry which is preliminary data.</text>
</comment>
<dbReference type="CDD" id="cd00165">
    <property type="entry name" value="S4"/>
    <property type="match status" value="1"/>
</dbReference>
<dbReference type="InterPro" id="IPR036986">
    <property type="entry name" value="S4_RNA-bd_sf"/>
</dbReference>
<dbReference type="Pfam" id="PF01479">
    <property type="entry name" value="S4"/>
    <property type="match status" value="1"/>
</dbReference>
<dbReference type="NCBIfam" id="TIGR00005">
    <property type="entry name" value="rluA_subfam"/>
    <property type="match status" value="1"/>
</dbReference>
<feature type="domain" description="RNA-binding S4" evidence="6">
    <location>
        <begin position="17"/>
        <end position="72"/>
    </location>
</feature>
<dbReference type="PANTHER" id="PTHR21600">
    <property type="entry name" value="MITOCHONDRIAL RNA PSEUDOURIDINE SYNTHASE"/>
    <property type="match status" value="1"/>
</dbReference>
<protein>
    <recommendedName>
        <fullName evidence="5">Pseudouridine synthase</fullName>
        <ecNumber evidence="5">5.4.99.-</ecNumber>
    </recommendedName>
</protein>
<dbReference type="InterPro" id="IPR006224">
    <property type="entry name" value="PsdUridine_synth_RluA-like_CS"/>
</dbReference>
<evidence type="ECO:0000259" key="6">
    <source>
        <dbReference type="SMART" id="SM00363"/>
    </source>
</evidence>
<evidence type="ECO:0000256" key="5">
    <source>
        <dbReference type="RuleBase" id="RU362028"/>
    </source>
</evidence>
<evidence type="ECO:0000256" key="1">
    <source>
        <dbReference type="ARBA" id="ARBA00010876"/>
    </source>
</evidence>
<feature type="active site" evidence="3">
    <location>
        <position position="140"/>
    </location>
</feature>
<comment type="similarity">
    <text evidence="1 5">Belongs to the pseudouridine synthase RluA family.</text>
</comment>